<comment type="caution">
    <text evidence="1">The sequence shown here is derived from an EMBL/GenBank/DDBJ whole genome shotgun (WGS) entry which is preliminary data.</text>
</comment>
<dbReference type="SUPFAM" id="SSF53474">
    <property type="entry name" value="alpha/beta-Hydrolases"/>
    <property type="match status" value="1"/>
</dbReference>
<sequence>ALFEYCYLPEFPQVVRSLRDHYQGSMEAFWEDFRSRPGISKPSDAALINSYAMAACYSARDGGVPELPFDPVTGGIRPLVWERWLDWDPVRMVARRQQAARSLRAVYLDGGRHDEYFLEVGAGAFKAALEAVGVKGVHLELFDAGHGGIEYRYPV</sequence>
<name>T1B0W3_9ZZZZ</name>
<organism evidence="1">
    <name type="scientific">mine drainage metagenome</name>
    <dbReference type="NCBI Taxonomy" id="410659"/>
    <lineage>
        <taxon>unclassified sequences</taxon>
        <taxon>metagenomes</taxon>
        <taxon>ecological metagenomes</taxon>
    </lineage>
</organism>
<reference evidence="1" key="2">
    <citation type="journal article" date="2014" name="ISME J.">
        <title>Microbial stratification in low pH oxic and suboxic macroscopic growths along an acid mine drainage.</title>
        <authorList>
            <person name="Mendez-Garcia C."/>
            <person name="Mesa V."/>
            <person name="Sprenger R.R."/>
            <person name="Richter M."/>
            <person name="Diez M.S."/>
            <person name="Solano J."/>
            <person name="Bargiela R."/>
            <person name="Golyshina O.V."/>
            <person name="Manteca A."/>
            <person name="Ramos J.L."/>
            <person name="Gallego J.R."/>
            <person name="Llorente I."/>
            <person name="Martins Dos Santos V.A."/>
            <person name="Jensen O.N."/>
            <person name="Pelaez A.I."/>
            <person name="Sanchez J."/>
            <person name="Ferrer M."/>
        </authorList>
    </citation>
    <scope>NUCLEOTIDE SEQUENCE</scope>
</reference>
<dbReference type="AlphaFoldDB" id="T1B0W3"/>
<gene>
    <name evidence="1" type="ORF">B1B_07357</name>
</gene>
<proteinExistence type="predicted"/>
<evidence type="ECO:0000313" key="1">
    <source>
        <dbReference type="EMBL" id="EQD62233.1"/>
    </source>
</evidence>
<reference evidence="1" key="1">
    <citation type="submission" date="2013-08" db="EMBL/GenBank/DDBJ databases">
        <authorList>
            <person name="Mendez C."/>
            <person name="Richter M."/>
            <person name="Ferrer M."/>
            <person name="Sanchez J."/>
        </authorList>
    </citation>
    <scope>NUCLEOTIDE SEQUENCE</scope>
</reference>
<dbReference type="EMBL" id="AUZY01004685">
    <property type="protein sequence ID" value="EQD62233.1"/>
    <property type="molecule type" value="Genomic_DNA"/>
</dbReference>
<protein>
    <submittedName>
        <fullName evidence="1">Esterase</fullName>
    </submittedName>
</protein>
<dbReference type="InterPro" id="IPR029058">
    <property type="entry name" value="AB_hydrolase_fold"/>
</dbReference>
<dbReference type="Gene3D" id="3.40.50.1820">
    <property type="entry name" value="alpha/beta hydrolase"/>
    <property type="match status" value="1"/>
</dbReference>
<feature type="non-terminal residue" evidence="1">
    <location>
        <position position="155"/>
    </location>
</feature>
<accession>T1B0W3</accession>
<feature type="non-terminal residue" evidence="1">
    <location>
        <position position="1"/>
    </location>
</feature>